<organism evidence="1 2">
    <name type="scientific">Erwinia amylovora NBRC 12687 = CFBP 1232</name>
    <dbReference type="NCBI Taxonomy" id="1219359"/>
    <lineage>
        <taxon>Bacteria</taxon>
        <taxon>Pseudomonadati</taxon>
        <taxon>Pseudomonadota</taxon>
        <taxon>Gammaproteobacteria</taxon>
        <taxon>Enterobacterales</taxon>
        <taxon>Erwiniaceae</taxon>
        <taxon>Erwinia</taxon>
    </lineage>
</organism>
<evidence type="ECO:0000313" key="2">
    <source>
        <dbReference type="Proteomes" id="UP000013111"/>
    </source>
</evidence>
<accession>A0A831A6M1</accession>
<evidence type="ECO:0000313" key="1">
    <source>
        <dbReference type="EMBL" id="CCO95325.1"/>
    </source>
</evidence>
<reference evidence="1 2" key="2">
    <citation type="submission" date="2013-04" db="EMBL/GenBank/DDBJ databases">
        <title>Comparative genomics of 12 strains of Erwinia amylovora identifies a pan-genome with a large conserved core and provides insights into host specificity.</title>
        <authorList>
            <person name="Mann R.A."/>
            <person name="Smits T.H.M."/>
            <person name="Buehlmann A."/>
            <person name="Blom J."/>
            <person name="Goesmann A."/>
            <person name="Frey J.E."/>
            <person name="Plummer K.M."/>
            <person name="Beer S.V."/>
            <person name="Luck J."/>
            <person name="Duffy B."/>
            <person name="Rodoni B."/>
        </authorList>
    </citation>
    <scope>NUCLEOTIDE SEQUENCE [LARGE SCALE GENOMIC DNA]</scope>
    <source>
        <strain evidence="2">CFBP 1232</strain>
    </source>
</reference>
<comment type="caution">
    <text evidence="1">The sequence shown here is derived from an EMBL/GenBank/DDBJ whole genome shotgun (WGS) entry which is preliminary data.</text>
</comment>
<sequence length="61" mass="7052">MNYGQYGIIRVTYSRINPVINNVLLRKNGELNKNSSIYDNLIINNTRIMLHHADLALPIQK</sequence>
<protein>
    <submittedName>
        <fullName evidence="1">Uncharacterized protein</fullName>
    </submittedName>
</protein>
<dbReference type="Proteomes" id="UP000013111">
    <property type="component" value="Unassembled WGS sequence"/>
</dbReference>
<name>A0A831A6M1_ERWAM</name>
<proteinExistence type="predicted"/>
<dbReference type="EMBL" id="CAPB01000039">
    <property type="protein sequence ID" value="CCO95325.1"/>
    <property type="molecule type" value="Genomic_DNA"/>
</dbReference>
<gene>
    <name evidence="1" type="ORF">BN437_3425</name>
</gene>
<dbReference type="AlphaFoldDB" id="A0A831A6M1"/>
<reference evidence="1 2" key="1">
    <citation type="submission" date="2012-11" db="EMBL/GenBank/DDBJ databases">
        <authorList>
            <person name="Linke B."/>
        </authorList>
    </citation>
    <scope>NUCLEOTIDE SEQUENCE [LARGE SCALE GENOMIC DNA]</scope>
    <source>
        <strain evidence="2">CFBP 1232</strain>
    </source>
</reference>